<evidence type="ECO:0000256" key="1">
    <source>
        <dbReference type="ARBA" id="ARBA00022741"/>
    </source>
</evidence>
<dbReference type="InterPro" id="IPR003593">
    <property type="entry name" value="AAA+_ATPase"/>
</dbReference>
<dbReference type="GO" id="GO:0005524">
    <property type="term" value="F:ATP binding"/>
    <property type="evidence" value="ECO:0007669"/>
    <property type="project" value="UniProtKB-KW"/>
</dbReference>
<protein>
    <submittedName>
        <fullName evidence="4">AAA family ATPase</fullName>
    </submittedName>
</protein>
<dbReference type="GO" id="GO:0006310">
    <property type="term" value="P:DNA recombination"/>
    <property type="evidence" value="ECO:0007669"/>
    <property type="project" value="TreeGrafter"/>
</dbReference>
<keyword evidence="1" id="KW-0547">Nucleotide-binding</keyword>
<sequence length="449" mass="49474">MPTEGRWRIERVVYWKDGYAVVAVRNEEGQRHTAVGTMPAPVKGTWVRMETEPYVHPRYGERLRVVRYLGLAPPPSKALKKIEPYLKLGFSERAATWLAERFGPRSEQAFERPQRLLVDGVPREVLTRVFPGLERLLGALVELHEEGHTAPPLFLIAQRSGLDKAEIEAQAARARKQRLIVEELGRYGLVEPYRTERSIAEALGYRLRRGRGLRLTPPAGHALSDEQARIFKLVREHRVVVLTGGPGSGKTTTIATLLAAPEMHRLRFAIAAPTGKAARRIAEVARLPAETLHRLLGLGEARRPLYHARNPLPLDLLVVDETSMLDAEVAAFLADALSPSTTVVFVGDPDQLPPVGPGQFLRDLMEHAATLRLTKVFRQAEDSPIVDAAYAVREGRMPLADGERLRLVPLEAGADRDALAALVSEIQRLAELTGSPPQVLVPGNAGALG</sequence>
<dbReference type="PANTHER" id="PTHR43788">
    <property type="entry name" value="DNA2/NAM7 HELICASE FAMILY MEMBER"/>
    <property type="match status" value="1"/>
</dbReference>
<feature type="non-terminal residue" evidence="4">
    <location>
        <position position="449"/>
    </location>
</feature>
<dbReference type="PANTHER" id="PTHR43788:SF6">
    <property type="entry name" value="DNA HELICASE B"/>
    <property type="match status" value="1"/>
</dbReference>
<organism evidence="4">
    <name type="scientific">Oceanithermus profundus</name>
    <dbReference type="NCBI Taxonomy" id="187137"/>
    <lineage>
        <taxon>Bacteria</taxon>
        <taxon>Thermotogati</taxon>
        <taxon>Deinococcota</taxon>
        <taxon>Deinococci</taxon>
        <taxon>Thermales</taxon>
        <taxon>Thermaceae</taxon>
        <taxon>Oceanithermus</taxon>
    </lineage>
</organism>
<dbReference type="GO" id="GO:0009338">
    <property type="term" value="C:exodeoxyribonuclease V complex"/>
    <property type="evidence" value="ECO:0007669"/>
    <property type="project" value="TreeGrafter"/>
</dbReference>
<keyword evidence="2" id="KW-0067">ATP-binding</keyword>
<dbReference type="Pfam" id="PF23139">
    <property type="entry name" value="OB_YrrC"/>
    <property type="match status" value="1"/>
</dbReference>
<dbReference type="Pfam" id="PF13604">
    <property type="entry name" value="AAA_30"/>
    <property type="match status" value="1"/>
</dbReference>
<feature type="domain" description="AAA+ ATPase" evidence="3">
    <location>
        <begin position="236"/>
        <end position="381"/>
    </location>
</feature>
<evidence type="ECO:0000256" key="2">
    <source>
        <dbReference type="ARBA" id="ARBA00022840"/>
    </source>
</evidence>
<dbReference type="SMART" id="SM00382">
    <property type="entry name" value="AAA"/>
    <property type="match status" value="1"/>
</dbReference>
<evidence type="ECO:0000313" key="4">
    <source>
        <dbReference type="EMBL" id="HHO57707.1"/>
    </source>
</evidence>
<dbReference type="Proteomes" id="UP000886105">
    <property type="component" value="Unassembled WGS sequence"/>
</dbReference>
<dbReference type="InterPro" id="IPR050534">
    <property type="entry name" value="Coronavir_polyprotein_1ab"/>
</dbReference>
<dbReference type="InterPro" id="IPR027417">
    <property type="entry name" value="P-loop_NTPase"/>
</dbReference>
<comment type="caution">
    <text evidence="4">The sequence shown here is derived from an EMBL/GenBank/DDBJ whole genome shotgun (WGS) entry which is preliminary data.</text>
</comment>
<dbReference type="CDD" id="cd17933">
    <property type="entry name" value="DEXSc_RecD-like"/>
    <property type="match status" value="1"/>
</dbReference>
<dbReference type="InterPro" id="IPR055446">
    <property type="entry name" value="RecD2_N_OB"/>
</dbReference>
<dbReference type="GO" id="GO:0017116">
    <property type="term" value="F:single-stranded DNA helicase activity"/>
    <property type="evidence" value="ECO:0007669"/>
    <property type="project" value="TreeGrafter"/>
</dbReference>
<reference evidence="4" key="1">
    <citation type="journal article" date="2020" name="mSystems">
        <title>Genome- and Community-Level Interaction Insights into Carbon Utilization and Element Cycling Functions of Hydrothermarchaeota in Hydrothermal Sediment.</title>
        <authorList>
            <person name="Zhou Z."/>
            <person name="Liu Y."/>
            <person name="Xu W."/>
            <person name="Pan J."/>
            <person name="Luo Z.H."/>
            <person name="Li M."/>
        </authorList>
    </citation>
    <scope>NUCLEOTIDE SEQUENCE [LARGE SCALE GENOMIC DNA]</scope>
    <source>
        <strain evidence="4">HyVt-523</strain>
    </source>
</reference>
<name>A0A7C5SPF1_9DEIN</name>
<accession>A0A7C5SPF1</accession>
<evidence type="ECO:0000259" key="3">
    <source>
        <dbReference type="SMART" id="SM00382"/>
    </source>
</evidence>
<dbReference type="EMBL" id="DRNZ01000056">
    <property type="protein sequence ID" value="HHO57707.1"/>
    <property type="molecule type" value="Genomic_DNA"/>
</dbReference>
<dbReference type="SUPFAM" id="SSF52540">
    <property type="entry name" value="P-loop containing nucleoside triphosphate hydrolases"/>
    <property type="match status" value="1"/>
</dbReference>
<dbReference type="Gene3D" id="3.40.50.300">
    <property type="entry name" value="P-loop containing nucleotide triphosphate hydrolases"/>
    <property type="match status" value="1"/>
</dbReference>
<gene>
    <name evidence="4" type="ORF">ENJ85_00880</name>
</gene>
<dbReference type="AlphaFoldDB" id="A0A7C5SPF1"/>
<proteinExistence type="predicted"/>